<dbReference type="GO" id="GO:0004029">
    <property type="term" value="F:aldehyde dehydrogenase (NAD+) activity"/>
    <property type="evidence" value="ECO:0007669"/>
    <property type="project" value="TreeGrafter"/>
</dbReference>
<reference evidence="2 3" key="1">
    <citation type="journal article" date="2019" name="Emerg. Microbes Infect.">
        <title>Comprehensive subspecies identification of 175 nontuberculous mycobacteria species based on 7547 genomic profiles.</title>
        <authorList>
            <person name="Matsumoto Y."/>
            <person name="Kinjo T."/>
            <person name="Motooka D."/>
            <person name="Nabeya D."/>
            <person name="Jung N."/>
            <person name="Uechi K."/>
            <person name="Horii T."/>
            <person name="Iida T."/>
            <person name="Fujita J."/>
            <person name="Nakamura S."/>
        </authorList>
    </citation>
    <scope>NUCLEOTIDE SEQUENCE [LARGE SCALE GENOMIC DNA]</scope>
    <source>
        <strain evidence="2 3">JCM 17899</strain>
    </source>
</reference>
<dbReference type="InterPro" id="IPR051783">
    <property type="entry name" value="NAD(P)-dependent_oxidoreduct"/>
</dbReference>
<feature type="domain" description="NAD-dependent epimerase/dehydratase" evidence="1">
    <location>
        <begin position="3"/>
        <end position="213"/>
    </location>
</feature>
<evidence type="ECO:0000259" key="1">
    <source>
        <dbReference type="Pfam" id="PF01370"/>
    </source>
</evidence>
<gene>
    <name evidence="2" type="ORF">MSEDJ_09580</name>
</gene>
<dbReference type="PANTHER" id="PTHR48079">
    <property type="entry name" value="PROTEIN YEEZ"/>
    <property type="match status" value="1"/>
</dbReference>
<dbReference type="KEGG" id="msei:MSEDJ_09580"/>
<keyword evidence="3" id="KW-1185">Reference proteome</keyword>
<dbReference type="GO" id="GO:0005737">
    <property type="term" value="C:cytoplasm"/>
    <property type="evidence" value="ECO:0007669"/>
    <property type="project" value="TreeGrafter"/>
</dbReference>
<dbReference type="EMBL" id="AP022588">
    <property type="protein sequence ID" value="BBY26862.1"/>
    <property type="molecule type" value="Genomic_DNA"/>
</dbReference>
<dbReference type="PANTHER" id="PTHR48079:SF6">
    <property type="entry name" value="NAD(P)-BINDING DOMAIN-CONTAINING PROTEIN-RELATED"/>
    <property type="match status" value="1"/>
</dbReference>
<dbReference type="Gene3D" id="3.40.50.720">
    <property type="entry name" value="NAD(P)-binding Rossmann-like Domain"/>
    <property type="match status" value="1"/>
</dbReference>
<evidence type="ECO:0000313" key="3">
    <source>
        <dbReference type="Proteomes" id="UP000467193"/>
    </source>
</evidence>
<proteinExistence type="predicted"/>
<sequence length="299" mass="30566">MHVFITGASGWIGSAVVDDLLASGHAVTGLARSDASAAALDAKGAAVRRGDLDDLDALRAGAEEADGVIHLANKHDWADMAGTNATERAAAQAIGDALVDTGKPFLLASGLAGLTDGRAATEDDASPFRGPDSPRGGTENLLLDFADRGVGSVALRFSPTTHGTGDYGFVATLCQIARDRGVSGYPGDGRNRWAAVHVADAARMVVLGLEKAPAGTRLHAVAEEGVPSRVIAEAIGRAFDLPVAAIPADRVGEHFGWIGGFFAMDMAASNAATRELLGWTPTGPTLIEDIDGGAYGDGQ</sequence>
<dbReference type="AlphaFoldDB" id="A0A7I7QKQ3"/>
<dbReference type="RefSeq" id="WP_163795828.1">
    <property type="nucleotide sequence ID" value="NZ_AP022588.1"/>
</dbReference>
<protein>
    <submittedName>
        <fullName evidence="2">Oxidoreductase</fullName>
    </submittedName>
</protein>
<dbReference type="Pfam" id="PF01370">
    <property type="entry name" value="Epimerase"/>
    <property type="match status" value="1"/>
</dbReference>
<dbReference type="InterPro" id="IPR001509">
    <property type="entry name" value="Epimerase_deHydtase"/>
</dbReference>
<evidence type="ECO:0000313" key="2">
    <source>
        <dbReference type="EMBL" id="BBY26862.1"/>
    </source>
</evidence>
<dbReference type="Proteomes" id="UP000467193">
    <property type="component" value="Chromosome"/>
</dbReference>
<dbReference type="SUPFAM" id="SSF51735">
    <property type="entry name" value="NAD(P)-binding Rossmann-fold domains"/>
    <property type="match status" value="1"/>
</dbReference>
<dbReference type="CDD" id="cd05262">
    <property type="entry name" value="SDR_a7"/>
    <property type="match status" value="1"/>
</dbReference>
<organism evidence="2 3">
    <name type="scientific">Mycolicibacterium sediminis</name>
    <dbReference type="NCBI Taxonomy" id="1286180"/>
    <lineage>
        <taxon>Bacteria</taxon>
        <taxon>Bacillati</taxon>
        <taxon>Actinomycetota</taxon>
        <taxon>Actinomycetes</taxon>
        <taxon>Mycobacteriales</taxon>
        <taxon>Mycobacteriaceae</taxon>
        <taxon>Mycolicibacterium</taxon>
    </lineage>
</organism>
<name>A0A7I7QKQ3_9MYCO</name>
<dbReference type="InterPro" id="IPR036291">
    <property type="entry name" value="NAD(P)-bd_dom_sf"/>
</dbReference>
<accession>A0A7I7QKQ3</accession>